<dbReference type="AlphaFoldDB" id="A0A2H0RB04"/>
<feature type="transmembrane region" description="Helical" evidence="1">
    <location>
        <begin position="106"/>
        <end position="124"/>
    </location>
</feature>
<feature type="transmembrane region" description="Helical" evidence="1">
    <location>
        <begin position="74"/>
        <end position="94"/>
    </location>
</feature>
<feature type="transmembrane region" description="Helical" evidence="1">
    <location>
        <begin position="49"/>
        <end position="68"/>
    </location>
</feature>
<keyword evidence="1" id="KW-1133">Transmembrane helix</keyword>
<dbReference type="EMBL" id="PCXU01000013">
    <property type="protein sequence ID" value="PIR43709.1"/>
    <property type="molecule type" value="Genomic_DNA"/>
</dbReference>
<keyword evidence="1" id="KW-0812">Transmembrane</keyword>
<gene>
    <name evidence="2" type="ORF">COV24_01485</name>
</gene>
<feature type="transmembrane region" description="Helical" evidence="1">
    <location>
        <begin position="240"/>
        <end position="263"/>
    </location>
</feature>
<dbReference type="Proteomes" id="UP000230214">
    <property type="component" value="Unassembled WGS sequence"/>
</dbReference>
<dbReference type="PANTHER" id="PTHR20992:SF9">
    <property type="entry name" value="AT15442P-RELATED"/>
    <property type="match status" value="1"/>
</dbReference>
<dbReference type="InterPro" id="IPR005240">
    <property type="entry name" value="DUF389"/>
</dbReference>
<comment type="caution">
    <text evidence="2">The sequence shown here is derived from an EMBL/GenBank/DDBJ whole genome shotgun (WGS) entry which is preliminary data.</text>
</comment>
<reference evidence="2 3" key="1">
    <citation type="submission" date="2017-09" db="EMBL/GenBank/DDBJ databases">
        <title>Depth-based differentiation of microbial function through sediment-hosted aquifers and enrichment of novel symbionts in the deep terrestrial subsurface.</title>
        <authorList>
            <person name="Probst A.J."/>
            <person name="Ladd B."/>
            <person name="Jarett J.K."/>
            <person name="Geller-Mcgrath D.E."/>
            <person name="Sieber C.M."/>
            <person name="Emerson J.B."/>
            <person name="Anantharaman K."/>
            <person name="Thomas B.C."/>
            <person name="Malmstrom R."/>
            <person name="Stieglmeier M."/>
            <person name="Klingl A."/>
            <person name="Woyke T."/>
            <person name="Ryan C.M."/>
            <person name="Banfield J.F."/>
        </authorList>
    </citation>
    <scope>NUCLEOTIDE SEQUENCE [LARGE SCALE GENOMIC DNA]</scope>
    <source>
        <strain evidence="2">CG10_big_fil_rev_8_21_14_0_10_32_10</strain>
    </source>
</reference>
<dbReference type="PANTHER" id="PTHR20992">
    <property type="entry name" value="AT15442P-RELATED"/>
    <property type="match status" value="1"/>
</dbReference>
<dbReference type="Pfam" id="PF04087">
    <property type="entry name" value="DUF389"/>
    <property type="match status" value="1"/>
</dbReference>
<accession>A0A2H0RB04</accession>
<proteinExistence type="predicted"/>
<evidence type="ECO:0000313" key="2">
    <source>
        <dbReference type="EMBL" id="PIR43709.1"/>
    </source>
</evidence>
<dbReference type="NCBIfam" id="TIGR00341">
    <property type="entry name" value="TIGR00341 family protein"/>
    <property type="match status" value="1"/>
</dbReference>
<sequence>MTFLSDLSRIFNDDLFAFSKSEVGKLFKLGPKARERVYIQITNNSNEEFSFYLLTILATVVISLGLIINNGAVVIGGMIIAPVIWPILTLAISVSLGRVTTVRKSFFNIIKASIIVFIVAALVGYVSPFDSFREEILSRTEPTFIELLIGLAAGMVGAYAVSSVRVSSTIGGVAVAVALVPPLCVAGLTLATGNYSQVVGAFLLYSANLLAIIVGSLLVFVLEGFFVSTTDANESARKSYVLWSLSLLIVISIPLLALTQSLVGENRTRNFVLQMTKEMYPNSKVTDLTIKNTEYNLVVDMVLQKEKGEDNADLEKLSKIYSTKFKKPVTLNLSFIELNKKTVTNYSP</sequence>
<feature type="transmembrane region" description="Helical" evidence="1">
    <location>
        <begin position="144"/>
        <end position="162"/>
    </location>
</feature>
<feature type="transmembrane region" description="Helical" evidence="1">
    <location>
        <begin position="202"/>
        <end position="228"/>
    </location>
</feature>
<evidence type="ECO:0000256" key="1">
    <source>
        <dbReference type="SAM" id="Phobius"/>
    </source>
</evidence>
<evidence type="ECO:0000313" key="3">
    <source>
        <dbReference type="Proteomes" id="UP000230214"/>
    </source>
</evidence>
<feature type="transmembrane region" description="Helical" evidence="1">
    <location>
        <begin position="169"/>
        <end position="190"/>
    </location>
</feature>
<keyword evidence="1" id="KW-0472">Membrane</keyword>
<organism evidence="2 3">
    <name type="scientific">candidate division WWE3 bacterium CG10_big_fil_rev_8_21_14_0_10_32_10</name>
    <dbReference type="NCBI Taxonomy" id="1975090"/>
    <lineage>
        <taxon>Bacteria</taxon>
        <taxon>Katanobacteria</taxon>
    </lineage>
</organism>
<name>A0A2H0RB04_UNCKA</name>
<protein>
    <submittedName>
        <fullName evidence="2">TIGR00341 family protein</fullName>
    </submittedName>
</protein>